<keyword evidence="1" id="KW-0472">Membrane</keyword>
<feature type="transmembrane region" description="Helical" evidence="1">
    <location>
        <begin position="12"/>
        <end position="42"/>
    </location>
</feature>
<feature type="non-terminal residue" evidence="2">
    <location>
        <position position="106"/>
    </location>
</feature>
<reference evidence="2" key="1">
    <citation type="submission" date="2018-06" db="EMBL/GenBank/DDBJ databases">
        <authorList>
            <person name="Zhirakovskaya E."/>
        </authorList>
    </citation>
    <scope>NUCLEOTIDE SEQUENCE</scope>
</reference>
<dbReference type="EMBL" id="UOGH01000026">
    <property type="protein sequence ID" value="VAX27124.1"/>
    <property type="molecule type" value="Genomic_DNA"/>
</dbReference>
<keyword evidence="1" id="KW-1133">Transmembrane helix</keyword>
<protein>
    <submittedName>
        <fullName evidence="2">Uncharacterized protein</fullName>
    </submittedName>
</protein>
<gene>
    <name evidence="2" type="ORF">MNBD_NITROSPIRAE02-659</name>
</gene>
<sequence>MLFLSRPAVNFVYFFVNFFVNFTLMLPLMKALPLAGFVFWLISFPMNGFLMPDTWGTLLLYFTLSSALSYFLLPWVLQEKSFDPVSRSGSFLVVLLTAASPLFQVP</sequence>
<dbReference type="AlphaFoldDB" id="A0A3B1CT79"/>
<keyword evidence="1" id="KW-0812">Transmembrane</keyword>
<evidence type="ECO:0000256" key="1">
    <source>
        <dbReference type="SAM" id="Phobius"/>
    </source>
</evidence>
<evidence type="ECO:0000313" key="2">
    <source>
        <dbReference type="EMBL" id="VAX27124.1"/>
    </source>
</evidence>
<accession>A0A3B1CT79</accession>
<organism evidence="2">
    <name type="scientific">hydrothermal vent metagenome</name>
    <dbReference type="NCBI Taxonomy" id="652676"/>
    <lineage>
        <taxon>unclassified sequences</taxon>
        <taxon>metagenomes</taxon>
        <taxon>ecological metagenomes</taxon>
    </lineage>
</organism>
<name>A0A3B1CT79_9ZZZZ</name>
<proteinExistence type="predicted"/>
<feature type="transmembrane region" description="Helical" evidence="1">
    <location>
        <begin position="54"/>
        <end position="73"/>
    </location>
</feature>